<proteinExistence type="predicted"/>
<keyword evidence="1" id="KW-1133">Transmembrane helix</keyword>
<keyword evidence="3" id="KW-1185">Reference proteome</keyword>
<dbReference type="KEGG" id="adp:NCTC12871_00425"/>
<gene>
    <name evidence="2" type="ORF">NCTC12871_00425</name>
</gene>
<dbReference type="InterPro" id="IPR007360">
    <property type="entry name" value="SirB"/>
</dbReference>
<evidence type="ECO:0000256" key="1">
    <source>
        <dbReference type="SAM" id="Phobius"/>
    </source>
</evidence>
<feature type="transmembrane region" description="Helical" evidence="1">
    <location>
        <begin position="6"/>
        <end position="26"/>
    </location>
</feature>
<protein>
    <submittedName>
        <fullName evidence="2">Invasion gene expression up-regulator SirB</fullName>
    </submittedName>
</protein>
<sequence>MFKLCLSIHVFCAFLSLLLLIIRGRLQIKGKDWRSSALLRALPHASDTFLILSGLTLWYLSGIGFAWWLLVKIGLLIEYVIFSAKFFSKKATPKNSSAFFFALLCLSCAVLLAYYH</sequence>
<evidence type="ECO:0000313" key="2">
    <source>
        <dbReference type="EMBL" id="VEJ08996.1"/>
    </source>
</evidence>
<dbReference type="Pfam" id="PF04247">
    <property type="entry name" value="SirB"/>
    <property type="match status" value="1"/>
</dbReference>
<dbReference type="PANTHER" id="PTHR39594:SF1">
    <property type="entry name" value="PROTEIN YCHQ"/>
    <property type="match status" value="1"/>
</dbReference>
<organism evidence="2 3">
    <name type="scientific">Actinobacillus delphinicola</name>
    <dbReference type="NCBI Taxonomy" id="51161"/>
    <lineage>
        <taxon>Bacteria</taxon>
        <taxon>Pseudomonadati</taxon>
        <taxon>Pseudomonadota</taxon>
        <taxon>Gammaproteobacteria</taxon>
        <taxon>Pasteurellales</taxon>
        <taxon>Pasteurellaceae</taxon>
        <taxon>Actinobacillus</taxon>
    </lineage>
</organism>
<reference evidence="2 3" key="1">
    <citation type="submission" date="2018-12" db="EMBL/GenBank/DDBJ databases">
        <authorList>
            <consortium name="Pathogen Informatics"/>
        </authorList>
    </citation>
    <scope>NUCLEOTIDE SEQUENCE [LARGE SCALE GENOMIC DNA]</scope>
    <source>
        <strain evidence="2 3">NCTC12871</strain>
    </source>
</reference>
<keyword evidence="1" id="KW-0472">Membrane</keyword>
<dbReference type="RefSeq" id="WP_126598548.1">
    <property type="nucleotide sequence ID" value="NZ_LR134510.1"/>
</dbReference>
<name>A0A448TSU9_9PAST</name>
<dbReference type="GO" id="GO:0005886">
    <property type="term" value="C:plasma membrane"/>
    <property type="evidence" value="ECO:0007669"/>
    <property type="project" value="TreeGrafter"/>
</dbReference>
<dbReference type="EMBL" id="LR134510">
    <property type="protein sequence ID" value="VEJ08996.1"/>
    <property type="molecule type" value="Genomic_DNA"/>
</dbReference>
<dbReference type="OrthoDB" id="5588650at2"/>
<evidence type="ECO:0000313" key="3">
    <source>
        <dbReference type="Proteomes" id="UP000279799"/>
    </source>
</evidence>
<accession>A0A448TSU9</accession>
<dbReference type="AlphaFoldDB" id="A0A448TSU9"/>
<dbReference type="PIRSF" id="PIRSF005610">
    <property type="entry name" value="SirB"/>
    <property type="match status" value="1"/>
</dbReference>
<keyword evidence="1" id="KW-0812">Transmembrane</keyword>
<feature type="transmembrane region" description="Helical" evidence="1">
    <location>
        <begin position="98"/>
        <end position="115"/>
    </location>
</feature>
<dbReference type="Proteomes" id="UP000279799">
    <property type="component" value="Chromosome"/>
</dbReference>
<dbReference type="PANTHER" id="PTHR39594">
    <property type="entry name" value="PROTEIN YCHQ"/>
    <property type="match status" value="1"/>
</dbReference>